<comment type="caution">
    <text evidence="1">The sequence shown here is derived from an EMBL/GenBank/DDBJ whole genome shotgun (WGS) entry which is preliminary data.</text>
</comment>
<name>A0A7K3UMU9_9HYPH</name>
<protein>
    <submittedName>
        <fullName evidence="1">Nuclear transport factor 2 family protein</fullName>
    </submittedName>
</protein>
<proteinExistence type="predicted"/>
<dbReference type="Gene3D" id="3.10.450.50">
    <property type="match status" value="1"/>
</dbReference>
<organism evidence="1 2">
    <name type="scientific">Rhizobium phaseoli</name>
    <dbReference type="NCBI Taxonomy" id="396"/>
    <lineage>
        <taxon>Bacteria</taxon>
        <taxon>Pseudomonadati</taxon>
        <taxon>Pseudomonadota</taxon>
        <taxon>Alphaproteobacteria</taxon>
        <taxon>Hyphomicrobiales</taxon>
        <taxon>Rhizobiaceae</taxon>
        <taxon>Rhizobium/Agrobacterium group</taxon>
        <taxon>Rhizobium</taxon>
    </lineage>
</organism>
<reference evidence="1 2" key="1">
    <citation type="submission" date="2019-12" db="EMBL/GenBank/DDBJ databases">
        <title>Rhizobium genotypes associated with high levels of biological nitrogen fixation by grain legumes in a temperate-maritime cropping system.</title>
        <authorList>
            <person name="Maluk M."/>
            <person name="Francesc Ferrando Molina F."/>
            <person name="Lopez Del Egido L."/>
            <person name="Lafos M."/>
            <person name="Langarica-Fuentes A."/>
            <person name="Gebre Yohannes G."/>
            <person name="Young M.W."/>
            <person name="Martin P."/>
            <person name="Gantlett R."/>
            <person name="Kenicer G."/>
            <person name="Hawes C."/>
            <person name="Begg G.S."/>
            <person name="Quilliam R.S."/>
            <person name="Squire G.R."/>
            <person name="Poole P.S."/>
            <person name="Young P.W."/>
            <person name="Iannetta P.M."/>
            <person name="James E.K."/>
        </authorList>
    </citation>
    <scope>NUCLEOTIDE SEQUENCE [LARGE SCALE GENOMIC DNA]</scope>
    <source>
        <strain evidence="1 2">JHI366</strain>
    </source>
</reference>
<sequence length="71" mass="7796">VREIGGGRDHALMFKARVGDREVHGCDFLHHDDAGLIDEFCVMVRPLSGARALSDAMAVEFANVRREMGLA</sequence>
<dbReference type="AlphaFoldDB" id="A0A7K3UMU9"/>
<evidence type="ECO:0000313" key="2">
    <source>
        <dbReference type="Proteomes" id="UP000471753"/>
    </source>
</evidence>
<evidence type="ECO:0000313" key="1">
    <source>
        <dbReference type="EMBL" id="NEJ74996.1"/>
    </source>
</evidence>
<dbReference type="EMBL" id="WUFT01000095">
    <property type="protein sequence ID" value="NEJ74996.1"/>
    <property type="molecule type" value="Genomic_DNA"/>
</dbReference>
<gene>
    <name evidence="1" type="ORF">GR197_31550</name>
</gene>
<feature type="non-terminal residue" evidence="1">
    <location>
        <position position="1"/>
    </location>
</feature>
<dbReference type="Proteomes" id="UP000471753">
    <property type="component" value="Unassembled WGS sequence"/>
</dbReference>
<accession>A0A7K3UMU9</accession>